<feature type="region of interest" description="Disordered" evidence="1">
    <location>
        <begin position="1425"/>
        <end position="1491"/>
    </location>
</feature>
<feature type="compositionally biased region" description="Low complexity" evidence="1">
    <location>
        <begin position="1119"/>
        <end position="1135"/>
    </location>
</feature>
<gene>
    <name evidence="4" type="ORF">PDIP_88650</name>
</gene>
<dbReference type="InterPro" id="IPR011613">
    <property type="entry name" value="GH15-like"/>
</dbReference>
<feature type="domain" description="GH15-like" evidence="2">
    <location>
        <begin position="279"/>
        <end position="635"/>
    </location>
</feature>
<dbReference type="Proteomes" id="UP000009886">
    <property type="component" value="Unassembled WGS sequence"/>
</dbReference>
<dbReference type="InterPro" id="IPR045582">
    <property type="entry name" value="Trehalase-like_N"/>
</dbReference>
<sequence length="1517" mass="172111">MSEPLYNAIEDYGLIGDMHTCALISKAGSLDYMCWPVFDSPTVFCRLLDDRKGGFFSVKPYKTVVDAHSKQRYLPYSNLLETRWTNEDGVATLLDYFPVTPKKGAQSSRLLSGYCPCNEPGTNRFKSGLQHSGLIRKLECSRGSMELQVQLFPAFNYARESHNTRAKLENDLSKHRLQTVHFESETERLQLEIFADSREPDKLGFPSASLKLEERDGLRGRGFVAWIRLSEGQTIHLVLHSPEKAVPSSATMAAYLLKMEEETSDYWTDWTRKCAFRGHYRETVERSLLILKLLTYKPTGAIIAAPTFSLPENVGGARNWDYRYSWVRDTAFTLYVFLKMGYSQEAEAYVNFIFERVFPHASQDLDPNSKKPFLPLMFTIRGEYDIPEVELDHLEGYKGSKPVRIGNAAVFHTQLDIYGELLDSIYLYNKHGNPITYDQWNSIRRMINYVVGVRNQKDMSIWESRGQIQNFIYSKIMMWVALDRGIRLAEKRASLPCPDRFDWIRVRDEMYDEIMTKGYNEERGHFCQSYESTEVLDASILIAPLVFFVAPNDPRFISTLKRILQSPEKEGLSSAKMVFRYDHQKANDGMTGGEGAFIMVTFWLVEAMARAAKYDVPIPNIWKLALSHFDNILSYANHLGMFSEEVAISGEQMGIPTCLMAGASLDWPDKPNADVALPSDEEDLISSPSTASRELEGAAKQNMTLALGKRRVEQEGLYQSSEQDATPTLPRTEGPNQALSEQQMDSNPLQLLDLPLDILKEIIKEVTHTTDLTSLALTCSALHSLAIPHMYSRFDIVWPESLNPSTDDYSGVDALSYGLSTLVMCEDVFNRLPRFSSDQVKYSCLNCGCGNLHQPDPNPKGSGVRFQSRRGNNYAQYTRTFSIGNGPLSWVQEYSVTKEVGKMLGTLVALAVARMVNLEAFIWDMPTGVVREIWLALASLADRPGHDCRLERVWVRWHDNSENALRSSSAVATRLFQKYKHVEHPSLSVLPPLKSVAVLDIDEPAYVEELELLIDRSRHRLSELRIGIAEKAHMSAWLLCRKESEGSTSWPRADGVLGILMRRNLDNKQDNTVIASPEDKSLSSESPISKSPTSAKSIVSLTTNGEQQSSNTTKDKKSPPSSSLPNRSARSSLPSYKSDSEILHLKVLELERIPLSLPTLLPAIDWTGVTTLTIMRCEDHEKLWRALRRKYAPPTMPTKRPRDAEHRASASSAEYSLNLKQIRTDTVSPYLMLFIKDALAPNTLESVYLHEAPGHESAVQIDAIYRHILRKHRQSLQQVLIDATDRIIGTGYSGTRWHKWIFNHDMVSFVTSGKMPQLKELGMAMHYSDWVRERPLFLKLSTRPQGLALMKTSQHFFLQRLPNMPQLRALYLSHIRHVVHRDLKELALQVLDIVSIRPELKIAYIGLHVKCYQILEARHDDNPLDFDDHPAIDPSPTHSEDEDEGWANPNHASDEDSDDSNEDGSGAADTELISSDLDDYDTEPDEEQSASRIRYRLQEILFYDEKVSIFKARHGVL</sequence>
<feature type="region of interest" description="Disordered" evidence="1">
    <location>
        <begin position="1070"/>
        <end position="1135"/>
    </location>
</feature>
<dbReference type="GO" id="GO:0005975">
    <property type="term" value="P:carbohydrate metabolic process"/>
    <property type="evidence" value="ECO:0007669"/>
    <property type="project" value="InterPro"/>
</dbReference>
<protein>
    <submittedName>
        <fullName evidence="4">Uncharacterized protein</fullName>
    </submittedName>
</protein>
<dbReference type="PANTHER" id="PTHR31616:SF0">
    <property type="entry name" value="GLUCAN 1,4-ALPHA-GLUCOSIDASE"/>
    <property type="match status" value="1"/>
</dbReference>
<dbReference type="GeneID" id="26237179"/>
<dbReference type="InterPro" id="IPR012341">
    <property type="entry name" value="6hp_glycosidase-like_sf"/>
</dbReference>
<feature type="domain" description="Trehalase-like N-terminal" evidence="3">
    <location>
        <begin position="8"/>
        <end position="114"/>
    </location>
</feature>
<accession>K9F487</accession>
<dbReference type="Pfam" id="PF19291">
    <property type="entry name" value="TREH_N"/>
    <property type="match status" value="1"/>
</dbReference>
<dbReference type="PANTHER" id="PTHR31616">
    <property type="entry name" value="TREHALASE"/>
    <property type="match status" value="1"/>
</dbReference>
<evidence type="ECO:0000313" key="4">
    <source>
        <dbReference type="EMBL" id="EKV04125.1"/>
    </source>
</evidence>
<evidence type="ECO:0000259" key="2">
    <source>
        <dbReference type="Pfam" id="PF00723"/>
    </source>
</evidence>
<dbReference type="Pfam" id="PF00723">
    <property type="entry name" value="Glyco_hydro_15"/>
    <property type="match status" value="1"/>
</dbReference>
<dbReference type="EMBL" id="AKCU01000556">
    <property type="protein sequence ID" value="EKV04125.1"/>
    <property type="molecule type" value="Genomic_DNA"/>
</dbReference>
<dbReference type="SUPFAM" id="SSF48208">
    <property type="entry name" value="Six-hairpin glycosidases"/>
    <property type="match status" value="1"/>
</dbReference>
<name>K9F487_PEND1</name>
<dbReference type="Gene3D" id="1.50.10.10">
    <property type="match status" value="1"/>
</dbReference>
<comment type="caution">
    <text evidence="4">The sequence shown here is derived from an EMBL/GenBank/DDBJ whole genome shotgun (WGS) entry which is preliminary data.</text>
</comment>
<organism evidence="4 5">
    <name type="scientific">Penicillium digitatum (strain Pd1 / CECT 20795)</name>
    <name type="common">Green mold</name>
    <dbReference type="NCBI Taxonomy" id="1170230"/>
    <lineage>
        <taxon>Eukaryota</taxon>
        <taxon>Fungi</taxon>
        <taxon>Dikarya</taxon>
        <taxon>Ascomycota</taxon>
        <taxon>Pezizomycotina</taxon>
        <taxon>Eurotiomycetes</taxon>
        <taxon>Eurotiomycetidae</taxon>
        <taxon>Eurotiales</taxon>
        <taxon>Aspergillaceae</taxon>
        <taxon>Penicillium</taxon>
    </lineage>
</organism>
<dbReference type="GO" id="GO:0004553">
    <property type="term" value="F:hydrolase activity, hydrolyzing O-glycosyl compounds"/>
    <property type="evidence" value="ECO:0007669"/>
    <property type="project" value="TreeGrafter"/>
</dbReference>
<feature type="compositionally biased region" description="Polar residues" evidence="1">
    <location>
        <begin position="717"/>
        <end position="726"/>
    </location>
</feature>
<dbReference type="KEGG" id="pdp:PDIP_88650"/>
<dbReference type="InterPro" id="IPR008928">
    <property type="entry name" value="6-hairpin_glycosidase_sf"/>
</dbReference>
<dbReference type="VEuPathDB" id="FungiDB:PDIP_88650"/>
<feature type="compositionally biased region" description="Polar residues" evidence="1">
    <location>
        <begin position="734"/>
        <end position="746"/>
    </location>
</feature>
<feature type="compositionally biased region" description="Acidic residues" evidence="1">
    <location>
        <begin position="1476"/>
        <end position="1488"/>
    </location>
</feature>
<dbReference type="OrthoDB" id="406733at2759"/>
<evidence type="ECO:0000259" key="3">
    <source>
        <dbReference type="Pfam" id="PF19291"/>
    </source>
</evidence>
<reference evidence="5" key="1">
    <citation type="journal article" date="2012" name="BMC Genomics">
        <title>Genome sequence of the necrotrophic fungus Penicillium digitatum, the main postharvest pathogen of citrus.</title>
        <authorList>
            <person name="Marcet-Houben M."/>
            <person name="Ballester A.-R."/>
            <person name="de la Fuente B."/>
            <person name="Harries E."/>
            <person name="Marcos J.F."/>
            <person name="Gonzalez-Candelas L."/>
            <person name="Gabaldon T."/>
        </authorList>
    </citation>
    <scope>NUCLEOTIDE SEQUENCE [LARGE SCALE GENOMIC DNA]</scope>
    <source>
        <strain evidence="5">Pd1 / CECT 20795</strain>
    </source>
</reference>
<evidence type="ECO:0000256" key="1">
    <source>
        <dbReference type="SAM" id="MobiDB-lite"/>
    </source>
</evidence>
<dbReference type="RefSeq" id="XP_014530361.2">
    <property type="nucleotide sequence ID" value="XM_014674875.2"/>
</dbReference>
<feature type="compositionally biased region" description="Polar residues" evidence="1">
    <location>
        <begin position="1095"/>
        <end position="1108"/>
    </location>
</feature>
<evidence type="ECO:0000313" key="5">
    <source>
        <dbReference type="Proteomes" id="UP000009886"/>
    </source>
</evidence>
<dbReference type="HOGENOM" id="CLU_003978_0_0_1"/>
<feature type="region of interest" description="Disordered" evidence="1">
    <location>
        <begin position="714"/>
        <end position="746"/>
    </location>
</feature>
<proteinExistence type="predicted"/>
<feature type="compositionally biased region" description="Low complexity" evidence="1">
    <location>
        <begin position="1083"/>
        <end position="1094"/>
    </location>
</feature>